<evidence type="ECO:0000313" key="9">
    <source>
        <dbReference type="EMBL" id="SON50191.1"/>
    </source>
</evidence>
<dbReference type="Proteomes" id="UP000235828">
    <property type="component" value="Chromosome A"/>
</dbReference>
<dbReference type="InterPro" id="IPR052205">
    <property type="entry name" value="FliO/MopB"/>
</dbReference>
<gene>
    <name evidence="9" type="ORF">VTAP4600_A2212</name>
</gene>
<comment type="similarity">
    <text evidence="6 7">Belongs to the FliO/MopB family.</text>
</comment>
<keyword evidence="1 7" id="KW-1003">Cell membrane</keyword>
<dbReference type="OrthoDB" id="9342590at2"/>
<sequence>MSKFLSLLLLTSPVVAAENTSAASSSLGRSSTLGDVGSSSASQLDLAATFGSLVFVIIFILFLAWLLKRMRLPSMTGRDGLKIVRQLPVGTKERLMIVQAGEEQFLIGITAQSINMLSRLEKPLKDEESAPLPFASQLSQLLKKDETK</sequence>
<reference evidence="9 10" key="1">
    <citation type="submission" date="2017-10" db="EMBL/GenBank/DDBJ databases">
        <authorList>
            <person name="Banno H."/>
            <person name="Chua N.-H."/>
        </authorList>
    </citation>
    <scope>NUCLEOTIDE SEQUENCE [LARGE SCALE GENOMIC DNA]</scope>
    <source>
        <strain evidence="9">Vibrio tapetis CECT4600</strain>
    </source>
</reference>
<keyword evidence="9" id="KW-0966">Cell projection</keyword>
<evidence type="ECO:0000256" key="4">
    <source>
        <dbReference type="ARBA" id="ARBA00023136"/>
    </source>
</evidence>
<evidence type="ECO:0000256" key="3">
    <source>
        <dbReference type="ARBA" id="ARBA00022989"/>
    </source>
</evidence>
<feature type="transmembrane region" description="Helical" evidence="7">
    <location>
        <begin position="46"/>
        <end position="67"/>
    </location>
</feature>
<dbReference type="PANTHER" id="PTHR38766">
    <property type="entry name" value="FLAGELLAR PROTEIN FLIO"/>
    <property type="match status" value="1"/>
</dbReference>
<dbReference type="AlphaFoldDB" id="A0A2N8ZE52"/>
<dbReference type="Pfam" id="PF04347">
    <property type="entry name" value="FliO"/>
    <property type="match status" value="1"/>
</dbReference>
<comment type="subcellular location">
    <subcellularLocation>
        <location evidence="7">Cell membrane</location>
    </subcellularLocation>
    <subcellularLocation>
        <location evidence="7">Bacterial flagellum basal body</location>
    </subcellularLocation>
</comment>
<keyword evidence="9" id="KW-0969">Cilium</keyword>
<keyword evidence="3 7" id="KW-1133">Transmembrane helix</keyword>
<feature type="signal peptide" evidence="8">
    <location>
        <begin position="1"/>
        <end position="16"/>
    </location>
</feature>
<dbReference type="GO" id="GO:0005886">
    <property type="term" value="C:plasma membrane"/>
    <property type="evidence" value="ECO:0007669"/>
    <property type="project" value="UniProtKB-SubCell"/>
</dbReference>
<keyword evidence="4 7" id="KW-0472">Membrane</keyword>
<name>A0A2N8ZE52_9VIBR</name>
<dbReference type="EMBL" id="LT960611">
    <property type="protein sequence ID" value="SON50191.1"/>
    <property type="molecule type" value="Genomic_DNA"/>
</dbReference>
<keyword evidence="8" id="KW-0732">Signal</keyword>
<organism evidence="9 10">
    <name type="scientific">Vibrio tapetis subsp. tapetis</name>
    <dbReference type="NCBI Taxonomy" id="1671868"/>
    <lineage>
        <taxon>Bacteria</taxon>
        <taxon>Pseudomonadati</taxon>
        <taxon>Pseudomonadota</taxon>
        <taxon>Gammaproteobacteria</taxon>
        <taxon>Vibrionales</taxon>
        <taxon>Vibrionaceae</taxon>
        <taxon>Vibrio</taxon>
    </lineage>
</organism>
<proteinExistence type="inferred from homology"/>
<protein>
    <recommendedName>
        <fullName evidence="7">Flagellar protein</fullName>
    </recommendedName>
</protein>
<dbReference type="GO" id="GO:0044781">
    <property type="term" value="P:bacterial-type flagellum organization"/>
    <property type="evidence" value="ECO:0007669"/>
    <property type="project" value="UniProtKB-UniRule"/>
</dbReference>
<evidence type="ECO:0000256" key="2">
    <source>
        <dbReference type="ARBA" id="ARBA00022692"/>
    </source>
</evidence>
<evidence type="ECO:0000256" key="5">
    <source>
        <dbReference type="ARBA" id="ARBA00023143"/>
    </source>
</evidence>
<keyword evidence="2 7" id="KW-0812">Transmembrane</keyword>
<keyword evidence="10" id="KW-1185">Reference proteome</keyword>
<dbReference type="GO" id="GO:0009425">
    <property type="term" value="C:bacterial-type flagellum basal body"/>
    <property type="evidence" value="ECO:0007669"/>
    <property type="project" value="UniProtKB-SubCell"/>
</dbReference>
<dbReference type="PANTHER" id="PTHR38766:SF1">
    <property type="entry name" value="FLAGELLAR PROTEIN FLIO"/>
    <property type="match status" value="1"/>
</dbReference>
<evidence type="ECO:0000256" key="8">
    <source>
        <dbReference type="SAM" id="SignalP"/>
    </source>
</evidence>
<keyword evidence="5 7" id="KW-0975">Bacterial flagellum</keyword>
<dbReference type="RefSeq" id="WP_102522725.1">
    <property type="nucleotide sequence ID" value="NZ_LT960611.1"/>
</dbReference>
<evidence type="ECO:0000256" key="7">
    <source>
        <dbReference type="RuleBase" id="RU362064"/>
    </source>
</evidence>
<keyword evidence="9" id="KW-0282">Flagellum</keyword>
<evidence type="ECO:0000313" key="10">
    <source>
        <dbReference type="Proteomes" id="UP000235828"/>
    </source>
</evidence>
<dbReference type="NCBIfam" id="TIGR03500">
    <property type="entry name" value="FliO_TIGR"/>
    <property type="match status" value="1"/>
</dbReference>
<evidence type="ECO:0000256" key="6">
    <source>
        <dbReference type="ARBA" id="ARBA00037937"/>
    </source>
</evidence>
<feature type="chain" id="PRO_5014835038" description="Flagellar protein" evidence="8">
    <location>
        <begin position="17"/>
        <end position="148"/>
    </location>
</feature>
<dbReference type="KEGG" id="vta:A2212"/>
<evidence type="ECO:0000256" key="1">
    <source>
        <dbReference type="ARBA" id="ARBA00022475"/>
    </source>
</evidence>
<dbReference type="InterPro" id="IPR022781">
    <property type="entry name" value="Flagellar_biosynth_FliO"/>
</dbReference>
<accession>A0A2N8ZE52</accession>